<accession>A0A815ZRZ1</accession>
<dbReference type="Proteomes" id="UP000663854">
    <property type="component" value="Unassembled WGS sequence"/>
</dbReference>
<dbReference type="InterPro" id="IPR011042">
    <property type="entry name" value="6-blade_b-propeller_TolB-like"/>
</dbReference>
<dbReference type="InterPro" id="IPR011990">
    <property type="entry name" value="TPR-like_helical_dom_sf"/>
</dbReference>
<sequence length="780" mass="90026">MASAALSNDDFPMNTDDKNLEIFSLIWLDKNANIKDTRDTEQKLRSIINHLKKFEDVKQCQQFIEQRSKKDRLMLIVNGQLGQEIVPLIHNLRQVMSIYVYCMDKKSNEQWAYKFAKVKSVIVDLDELIFRITEDHKIQKKVEEPLSINVFTTNSDEGKSTTGLNGQFVFSQVLIDCLVRLKSTQTDKTELINLCKTEYAGNHSELNNLREFEEEYSSNKVLWWYTKDSFFYKTLNAALRTQNIHMIFLFREFISDIHRQLQYDQTNNPLQVYRSQLISNDELDYLKQNIGQFISINSFFSTSTNRTTALFFLGDTTSLIGLKLVGILFEIDADPQMVTTKPFADISKYSHFTNESEVLFMISSLFHLNSIICNDDHVWIIKMSLCSDDENDLKQVLLRMKQQLGKGETNLRTLGRVLWEMGKLDLAEKYIKRLLNELPSNNQLRCNLYEDLGKIASQKGDYDMSIQWYQKALEVPKQNISTDTKWKQRGISIVKENSAGITYGLLSCPFGICSDDDQNIYIVDHFNHRIVEWKCNATNDPIVAGRDGSEDQTKESHYPKDVIIDKEKNSWITSDYYNRRVMRWSLDNNIKNGEIIIKDIACYGLAMDKNGSLYVSDYSKNEVRRWKRGDQSGTIVAGGNGKGNDLNQLNAPTFIFVDEDYSLYISDRNNHRVMKWLKGAKEGIVVADGNGCEDSWAHFLCPEGVIVDQLGQIYVADSFKDRVIRWCKGTEEGTIIVGGNGRGEQSNQLNYPTRLSFDREGNLYVVNWGNNRIQKFEIKH</sequence>
<dbReference type="EMBL" id="CAJNOH010003082">
    <property type="protein sequence ID" value="CAF1322701.1"/>
    <property type="molecule type" value="Genomic_DNA"/>
</dbReference>
<keyword evidence="1" id="KW-0677">Repeat</keyword>
<dbReference type="PROSITE" id="PS51996">
    <property type="entry name" value="TR_MART"/>
    <property type="match status" value="1"/>
</dbReference>
<dbReference type="Pfam" id="PF13424">
    <property type="entry name" value="TPR_12"/>
    <property type="match status" value="1"/>
</dbReference>
<organism evidence="5 6">
    <name type="scientific">Rotaria sordida</name>
    <dbReference type="NCBI Taxonomy" id="392033"/>
    <lineage>
        <taxon>Eukaryota</taxon>
        <taxon>Metazoa</taxon>
        <taxon>Spiralia</taxon>
        <taxon>Gnathifera</taxon>
        <taxon>Rotifera</taxon>
        <taxon>Eurotatoria</taxon>
        <taxon>Bdelloidea</taxon>
        <taxon>Philodinida</taxon>
        <taxon>Philodinidae</taxon>
        <taxon>Rotaria</taxon>
    </lineage>
</organism>
<dbReference type="GO" id="GO:0008270">
    <property type="term" value="F:zinc ion binding"/>
    <property type="evidence" value="ECO:0007669"/>
    <property type="project" value="UniProtKB-KW"/>
</dbReference>
<dbReference type="Pfam" id="PF01436">
    <property type="entry name" value="NHL"/>
    <property type="match status" value="1"/>
</dbReference>
<dbReference type="InterPro" id="IPR019734">
    <property type="entry name" value="TPR_rpt"/>
</dbReference>
<dbReference type="Gene3D" id="3.90.176.10">
    <property type="entry name" value="Toxin ADP-ribosyltransferase, Chain A, domain 1"/>
    <property type="match status" value="1"/>
</dbReference>
<dbReference type="PROSITE" id="PS51125">
    <property type="entry name" value="NHL"/>
    <property type="match status" value="1"/>
</dbReference>
<dbReference type="InterPro" id="IPR001258">
    <property type="entry name" value="NHL_repeat"/>
</dbReference>
<dbReference type="AlphaFoldDB" id="A0A815ZRZ1"/>
<dbReference type="EMBL" id="CAJNOL010004372">
    <property type="protein sequence ID" value="CAF1586793.1"/>
    <property type="molecule type" value="Genomic_DNA"/>
</dbReference>
<evidence type="ECO:0000256" key="1">
    <source>
        <dbReference type="ARBA" id="ARBA00022737"/>
    </source>
</evidence>
<dbReference type="CDD" id="cd05819">
    <property type="entry name" value="NHL"/>
    <property type="match status" value="1"/>
</dbReference>
<gene>
    <name evidence="5" type="ORF">JXQ802_LOCUS46805</name>
    <name evidence="4" type="ORF">PYM288_LOCUS30996</name>
</gene>
<feature type="repeat" description="TPR" evidence="2">
    <location>
        <begin position="446"/>
        <end position="479"/>
    </location>
</feature>
<dbReference type="Gene3D" id="1.25.40.10">
    <property type="entry name" value="Tetratricopeptide repeat domain"/>
    <property type="match status" value="1"/>
</dbReference>
<dbReference type="PANTHER" id="PTHR24104:SF25">
    <property type="entry name" value="PROTEIN LIN-41"/>
    <property type="match status" value="1"/>
</dbReference>
<dbReference type="SUPFAM" id="SSF48452">
    <property type="entry name" value="TPR-like"/>
    <property type="match status" value="1"/>
</dbReference>
<dbReference type="SUPFAM" id="SSF101898">
    <property type="entry name" value="NHL repeat"/>
    <property type="match status" value="1"/>
</dbReference>
<feature type="repeat" description="NHL" evidence="3">
    <location>
        <begin position="748"/>
        <end position="779"/>
    </location>
</feature>
<proteinExistence type="predicted"/>
<reference evidence="5" key="1">
    <citation type="submission" date="2021-02" db="EMBL/GenBank/DDBJ databases">
        <authorList>
            <person name="Nowell W R."/>
        </authorList>
    </citation>
    <scope>NUCLEOTIDE SEQUENCE</scope>
</reference>
<evidence type="ECO:0000313" key="4">
    <source>
        <dbReference type="EMBL" id="CAF1322701.1"/>
    </source>
</evidence>
<dbReference type="InterPro" id="IPR050952">
    <property type="entry name" value="TRIM-NHL_E3_ligases"/>
</dbReference>
<dbReference type="Proteomes" id="UP000663870">
    <property type="component" value="Unassembled WGS sequence"/>
</dbReference>
<evidence type="ECO:0000313" key="6">
    <source>
        <dbReference type="Proteomes" id="UP000663870"/>
    </source>
</evidence>
<keyword evidence="6" id="KW-1185">Reference proteome</keyword>
<dbReference type="PROSITE" id="PS50005">
    <property type="entry name" value="TPR"/>
    <property type="match status" value="1"/>
</dbReference>
<dbReference type="SMART" id="SM00028">
    <property type="entry name" value="TPR"/>
    <property type="match status" value="2"/>
</dbReference>
<evidence type="ECO:0000256" key="2">
    <source>
        <dbReference type="PROSITE-ProRule" id="PRU00339"/>
    </source>
</evidence>
<dbReference type="SUPFAM" id="SSF56399">
    <property type="entry name" value="ADP-ribosylation"/>
    <property type="match status" value="1"/>
</dbReference>
<evidence type="ECO:0000256" key="3">
    <source>
        <dbReference type="PROSITE-ProRule" id="PRU00504"/>
    </source>
</evidence>
<protein>
    <submittedName>
        <fullName evidence="5">Uncharacterized protein</fullName>
    </submittedName>
</protein>
<dbReference type="Gene3D" id="2.120.10.30">
    <property type="entry name" value="TolB, C-terminal domain"/>
    <property type="match status" value="2"/>
</dbReference>
<dbReference type="PANTHER" id="PTHR24104">
    <property type="entry name" value="E3 UBIQUITIN-PROTEIN LIGASE NHLRC1-RELATED"/>
    <property type="match status" value="1"/>
</dbReference>
<keyword evidence="2" id="KW-0802">TPR repeat</keyword>
<comment type="caution">
    <text evidence="5">The sequence shown here is derived from an EMBL/GenBank/DDBJ whole genome shotgun (WGS) entry which is preliminary data.</text>
</comment>
<name>A0A815ZRZ1_9BILA</name>
<evidence type="ECO:0000313" key="5">
    <source>
        <dbReference type="EMBL" id="CAF1586793.1"/>
    </source>
</evidence>